<feature type="domain" description="CBS" evidence="4">
    <location>
        <begin position="249"/>
        <end position="309"/>
    </location>
</feature>
<dbReference type="OrthoDB" id="418595at2759"/>
<dbReference type="CDD" id="cd17782">
    <property type="entry name" value="CBS_pair_MUG70_2"/>
    <property type="match status" value="1"/>
</dbReference>
<dbReference type="InterPro" id="IPR000270">
    <property type="entry name" value="PB1_dom"/>
</dbReference>
<dbReference type="SMART" id="SM00116">
    <property type="entry name" value="CBS"/>
    <property type="match status" value="4"/>
</dbReference>
<keyword evidence="7" id="KW-1185">Reference proteome</keyword>
<dbReference type="InterPro" id="IPR046342">
    <property type="entry name" value="CBS_dom_sf"/>
</dbReference>
<evidence type="ECO:0000256" key="2">
    <source>
        <dbReference type="PROSITE-ProRule" id="PRU00703"/>
    </source>
</evidence>
<dbReference type="OMA" id="HMRIFSF"/>
<keyword evidence="2" id="KW-0129">CBS domain</keyword>
<proteinExistence type="predicted"/>
<evidence type="ECO:0000313" key="7">
    <source>
        <dbReference type="Proteomes" id="UP000825935"/>
    </source>
</evidence>
<evidence type="ECO:0000259" key="4">
    <source>
        <dbReference type="PROSITE" id="PS51371"/>
    </source>
</evidence>
<dbReference type="AlphaFoldDB" id="A0A8T2UF38"/>
<feature type="domain" description="CBS" evidence="4">
    <location>
        <begin position="82"/>
        <end position="140"/>
    </location>
</feature>
<dbReference type="Proteomes" id="UP000825935">
    <property type="component" value="Chromosome 7"/>
</dbReference>
<keyword evidence="1" id="KW-0677">Repeat</keyword>
<keyword evidence="3" id="KW-1133">Transmembrane helix</keyword>
<feature type="domain" description="CBS" evidence="4">
    <location>
        <begin position="316"/>
        <end position="374"/>
    </location>
</feature>
<dbReference type="Gene3D" id="3.10.580.10">
    <property type="entry name" value="CBS-domain"/>
    <property type="match status" value="2"/>
</dbReference>
<evidence type="ECO:0000313" key="6">
    <source>
        <dbReference type="EMBL" id="KAH7432403.1"/>
    </source>
</evidence>
<keyword evidence="3" id="KW-0472">Membrane</keyword>
<dbReference type="Pfam" id="PF00571">
    <property type="entry name" value="CBS"/>
    <property type="match status" value="4"/>
</dbReference>
<feature type="domain" description="CBS" evidence="4">
    <location>
        <begin position="148"/>
        <end position="203"/>
    </location>
</feature>
<reference evidence="6" key="1">
    <citation type="submission" date="2021-08" db="EMBL/GenBank/DDBJ databases">
        <title>WGS assembly of Ceratopteris richardii.</title>
        <authorList>
            <person name="Marchant D.B."/>
            <person name="Chen G."/>
            <person name="Jenkins J."/>
            <person name="Shu S."/>
            <person name="Leebens-Mack J."/>
            <person name="Grimwood J."/>
            <person name="Schmutz J."/>
            <person name="Soltis P."/>
            <person name="Soltis D."/>
            <person name="Chen Z.-H."/>
        </authorList>
    </citation>
    <scope>NUCLEOTIDE SEQUENCE</scope>
    <source>
        <strain evidence="6">Whitten #5841</strain>
        <tissue evidence="6">Leaf</tissue>
    </source>
</reference>
<organism evidence="6 7">
    <name type="scientific">Ceratopteris richardii</name>
    <name type="common">Triangle waterfern</name>
    <dbReference type="NCBI Taxonomy" id="49495"/>
    <lineage>
        <taxon>Eukaryota</taxon>
        <taxon>Viridiplantae</taxon>
        <taxon>Streptophyta</taxon>
        <taxon>Embryophyta</taxon>
        <taxon>Tracheophyta</taxon>
        <taxon>Polypodiopsida</taxon>
        <taxon>Polypodiidae</taxon>
        <taxon>Polypodiales</taxon>
        <taxon>Pteridineae</taxon>
        <taxon>Pteridaceae</taxon>
        <taxon>Parkerioideae</taxon>
        <taxon>Ceratopteris</taxon>
    </lineage>
</organism>
<dbReference type="SUPFAM" id="SSF54631">
    <property type="entry name" value="CBS-domain pair"/>
    <property type="match status" value="2"/>
</dbReference>
<name>A0A8T2UF38_CERRI</name>
<dbReference type="EMBL" id="CM035412">
    <property type="protein sequence ID" value="KAH7432404.1"/>
    <property type="molecule type" value="Genomic_DNA"/>
</dbReference>
<protein>
    <submittedName>
        <fullName evidence="6">Uncharacterized protein</fullName>
    </submittedName>
</protein>
<dbReference type="CDD" id="cd06409">
    <property type="entry name" value="PB1_MUG70"/>
    <property type="match status" value="1"/>
</dbReference>
<evidence type="ECO:0000259" key="5">
    <source>
        <dbReference type="PROSITE" id="PS51745"/>
    </source>
</evidence>
<keyword evidence="3" id="KW-0812">Transmembrane</keyword>
<dbReference type="SMART" id="SM00666">
    <property type="entry name" value="PB1"/>
    <property type="match status" value="1"/>
</dbReference>
<dbReference type="EMBL" id="CM035412">
    <property type="protein sequence ID" value="KAH7432405.1"/>
    <property type="molecule type" value="Genomic_DNA"/>
</dbReference>
<dbReference type="InterPro" id="IPR051462">
    <property type="entry name" value="CBS_domain-containing"/>
</dbReference>
<dbReference type="Pfam" id="PF00564">
    <property type="entry name" value="PB1"/>
    <property type="match status" value="1"/>
</dbReference>
<feature type="domain" description="PB1" evidence="5">
    <location>
        <begin position="430"/>
        <end position="517"/>
    </location>
</feature>
<evidence type="ECO:0000256" key="3">
    <source>
        <dbReference type="SAM" id="Phobius"/>
    </source>
</evidence>
<feature type="transmembrane region" description="Helical" evidence="3">
    <location>
        <begin position="547"/>
        <end position="567"/>
    </location>
</feature>
<gene>
    <name evidence="6" type="ORF">KP509_07G021100</name>
</gene>
<dbReference type="SUPFAM" id="SSF54277">
    <property type="entry name" value="CAD &amp; PB1 domains"/>
    <property type="match status" value="1"/>
</dbReference>
<dbReference type="PANTHER" id="PTHR48108">
    <property type="entry name" value="CBS DOMAIN-CONTAINING PROTEIN CBSX2, CHLOROPLASTIC"/>
    <property type="match status" value="1"/>
</dbReference>
<evidence type="ECO:0000256" key="1">
    <source>
        <dbReference type="ARBA" id="ARBA00022737"/>
    </source>
</evidence>
<dbReference type="PROSITE" id="PS51371">
    <property type="entry name" value="CBS"/>
    <property type="match status" value="4"/>
</dbReference>
<sequence length="572" mass="62598">MTIVYHISQSTLPPVLTPNLPIQWFVTYFCNTLRNFCQESVGVPSFQAKRGQRGSGDERVSDYGCCEAAYPSTGERTVKRLRLTKALTIPEGTTVLDACRRMTTRRVDAALLTDSAALLCGIITDKDVATRVIAEGLKPEETTVSKVMTRNPHFVMSETPAVDALQKMVQGKFRHLPVVENNEVIALLDITKCLYDAIAQMEMVAEKGDAIAAAVQDVEQQWGNTLTAPLNFVDILREKMFRPTLGSLIQEGSKVATVSPSDSVSVAAKKMQEFRTSSVIVTRSNKPQGILTSNDILTRVIAQNLSPDFTHADKVMTANPDCATIDTTIVDALHIMHDGKFLHLPVIDQDGCIVACLDVLQLTHAAMATVGSAEGSSDTTSIMLQKFWDSALAFEPAEDDYESRSQFSLTKSAANTHTSDHLKYPTLGLGSQFSFKFEDLQGRVHRFTSGSESLTELLSAVAQRVGNDMDTSKLSHLLYEDDEGDHIVLATDNDLVAAINQAKLSGWKCIKLHLEPSLSTRESIKVKSGEGDLDMHMKKQHNWGSSVYTAAVMGTAAIAGVTMLMFFKRPSI</sequence>
<accession>A0A8T2UF38</accession>
<dbReference type="EMBL" id="CM035412">
    <property type="protein sequence ID" value="KAH7432403.1"/>
    <property type="molecule type" value="Genomic_DNA"/>
</dbReference>
<dbReference type="InterPro" id="IPR000644">
    <property type="entry name" value="CBS_dom"/>
</dbReference>
<dbReference type="PANTHER" id="PTHR48108:SF26">
    <property type="entry name" value="CBS DOMAIN-CONTAINING PROTEIN DDB_G0289609"/>
    <property type="match status" value="1"/>
</dbReference>
<dbReference type="CDD" id="cd17781">
    <property type="entry name" value="CBS_pair_MUG70_1"/>
    <property type="match status" value="1"/>
</dbReference>
<comment type="caution">
    <text evidence="6">The sequence shown here is derived from an EMBL/GenBank/DDBJ whole genome shotgun (WGS) entry which is preliminary data.</text>
</comment>
<dbReference type="InterPro" id="IPR053793">
    <property type="entry name" value="PB1-like"/>
</dbReference>
<dbReference type="PROSITE" id="PS51745">
    <property type="entry name" value="PB1"/>
    <property type="match status" value="1"/>
</dbReference>